<proteinExistence type="predicted"/>
<reference evidence="1" key="1">
    <citation type="journal article" date="2025" name="Int. J. Syst. Evol. Microbiol.">
        <title>Inconstantimicrobium mannanitabidum sp. nov., a novel member of the family Clostridiaceae isolated from anoxic soil under the treatment of reductive soil disinfestation.</title>
        <authorList>
            <person name="Ueki A."/>
            <person name="Tonouchi A."/>
            <person name="Honma S."/>
            <person name="Kaku N."/>
            <person name="Ueki K."/>
        </authorList>
    </citation>
    <scope>NUCLEOTIDE SEQUENCE</scope>
    <source>
        <strain evidence="1">TW13</strain>
    </source>
</reference>
<organism evidence="1 2">
    <name type="scientific">Inconstantimicrobium mannanitabidum</name>
    <dbReference type="NCBI Taxonomy" id="1604901"/>
    <lineage>
        <taxon>Bacteria</taxon>
        <taxon>Bacillati</taxon>
        <taxon>Bacillota</taxon>
        <taxon>Clostridia</taxon>
        <taxon>Eubacteriales</taxon>
        <taxon>Clostridiaceae</taxon>
        <taxon>Inconstantimicrobium</taxon>
    </lineage>
</organism>
<keyword evidence="2" id="KW-1185">Reference proteome</keyword>
<dbReference type="Proteomes" id="UP001058074">
    <property type="component" value="Unassembled WGS sequence"/>
</dbReference>
<protein>
    <submittedName>
        <fullName evidence="1">Uncharacterized protein</fullName>
    </submittedName>
</protein>
<evidence type="ECO:0000313" key="2">
    <source>
        <dbReference type="Proteomes" id="UP001058074"/>
    </source>
</evidence>
<sequence length="164" mass="18611">MKPRLNKGDNNIFDYVLDEKYQWCYIILVFVAMGIGKSLGYDTIITVLGSLTIVLIVGLIFQILKRNKNIKNLFVYLLGSIFGAFSTYLMYLFKQYDKQNNVYMCVKIIQVYLSVLALLFDIGGIIFVLKSPSNREKKVGMIISMIGLSLIAILALVFLPPKGY</sequence>
<dbReference type="EMBL" id="BROD01000001">
    <property type="protein sequence ID" value="GKX68628.1"/>
    <property type="molecule type" value="Genomic_DNA"/>
</dbReference>
<gene>
    <name evidence="1" type="ORF">rsdtw13_38860</name>
</gene>
<evidence type="ECO:0000313" key="1">
    <source>
        <dbReference type="EMBL" id="GKX68628.1"/>
    </source>
</evidence>
<name>A0ACB5RHR8_9CLOT</name>
<accession>A0ACB5RHR8</accession>
<comment type="caution">
    <text evidence="1">The sequence shown here is derived from an EMBL/GenBank/DDBJ whole genome shotgun (WGS) entry which is preliminary data.</text>
</comment>